<gene>
    <name evidence="3" type="ORF">AB0I48_06140</name>
</gene>
<evidence type="ECO:0000313" key="3">
    <source>
        <dbReference type="EMBL" id="MEV0707130.1"/>
    </source>
</evidence>
<feature type="domain" description="GXWXG" evidence="1">
    <location>
        <begin position="28"/>
        <end position="87"/>
    </location>
</feature>
<dbReference type="InterPro" id="IPR025951">
    <property type="entry name" value="GXWXG_dom"/>
</dbReference>
<proteinExistence type="predicted"/>
<dbReference type="EMBL" id="JBFAKC010000002">
    <property type="protein sequence ID" value="MEV0707130.1"/>
    <property type="molecule type" value="Genomic_DNA"/>
</dbReference>
<dbReference type="InterPro" id="IPR025568">
    <property type="entry name" value="DUF4334"/>
</dbReference>
<evidence type="ECO:0000259" key="2">
    <source>
        <dbReference type="Pfam" id="PF14232"/>
    </source>
</evidence>
<evidence type="ECO:0000259" key="1">
    <source>
        <dbReference type="Pfam" id="PF14231"/>
    </source>
</evidence>
<feature type="domain" description="DUF4334" evidence="2">
    <location>
        <begin position="130"/>
        <end position="184"/>
    </location>
</feature>
<name>A0ABV3FNY3_9NOCA</name>
<dbReference type="Proteomes" id="UP001551695">
    <property type="component" value="Unassembled WGS sequence"/>
</dbReference>
<dbReference type="RefSeq" id="WP_355090389.1">
    <property type="nucleotide sequence ID" value="NZ_JBEXKW010000097.1"/>
</dbReference>
<sequence>MTSNTVRSATEELARLQADGCTPEQAWALFDRLPVAAVDEIVTGRWQGSEIRTGHPFDGVLGASGWYGKQFDDADSVHPLLFSDTEGKIFAVDPRRVPLSLTGKVPLPGVRAIRKSLRYTGIALRTQRYTARLRAVEYRGVLSAAMVYDHLPIIDHFRRVDADTLFGVMDMRGMTEPYFFILRR</sequence>
<comment type="caution">
    <text evidence="3">The sequence shown here is derived from an EMBL/GenBank/DDBJ whole genome shotgun (WGS) entry which is preliminary data.</text>
</comment>
<organism evidence="3 4">
    <name type="scientific">Nocardia aurea</name>
    <dbReference type="NCBI Taxonomy" id="2144174"/>
    <lineage>
        <taxon>Bacteria</taxon>
        <taxon>Bacillati</taxon>
        <taxon>Actinomycetota</taxon>
        <taxon>Actinomycetes</taxon>
        <taxon>Mycobacteriales</taxon>
        <taxon>Nocardiaceae</taxon>
        <taxon>Nocardia</taxon>
    </lineage>
</organism>
<protein>
    <submittedName>
        <fullName evidence="3">DUF4334 domain-containing protein</fullName>
    </submittedName>
</protein>
<dbReference type="Pfam" id="PF14232">
    <property type="entry name" value="DUF4334"/>
    <property type="match status" value="1"/>
</dbReference>
<keyword evidence="4" id="KW-1185">Reference proteome</keyword>
<evidence type="ECO:0000313" key="4">
    <source>
        <dbReference type="Proteomes" id="UP001551695"/>
    </source>
</evidence>
<reference evidence="3 4" key="1">
    <citation type="submission" date="2024-06" db="EMBL/GenBank/DDBJ databases">
        <title>The Natural Products Discovery Center: Release of the First 8490 Sequenced Strains for Exploring Actinobacteria Biosynthetic Diversity.</title>
        <authorList>
            <person name="Kalkreuter E."/>
            <person name="Kautsar S.A."/>
            <person name="Yang D."/>
            <person name="Bader C.D."/>
            <person name="Teijaro C.N."/>
            <person name="Fluegel L."/>
            <person name="Davis C.M."/>
            <person name="Simpson J.R."/>
            <person name="Lauterbach L."/>
            <person name="Steele A.D."/>
            <person name="Gui C."/>
            <person name="Meng S."/>
            <person name="Li G."/>
            <person name="Viehrig K."/>
            <person name="Ye F."/>
            <person name="Su P."/>
            <person name="Kiefer A.F."/>
            <person name="Nichols A."/>
            <person name="Cepeda A.J."/>
            <person name="Yan W."/>
            <person name="Fan B."/>
            <person name="Jiang Y."/>
            <person name="Adhikari A."/>
            <person name="Zheng C.-J."/>
            <person name="Schuster L."/>
            <person name="Cowan T.M."/>
            <person name="Smanski M.J."/>
            <person name="Chevrette M.G."/>
            <person name="De Carvalho L.P.S."/>
            <person name="Shen B."/>
        </authorList>
    </citation>
    <scope>NUCLEOTIDE SEQUENCE [LARGE SCALE GENOMIC DNA]</scope>
    <source>
        <strain evidence="3 4">NPDC050403</strain>
    </source>
</reference>
<dbReference type="Gene3D" id="2.40.128.580">
    <property type="entry name" value="GXWXG domain"/>
    <property type="match status" value="1"/>
</dbReference>
<dbReference type="Pfam" id="PF14231">
    <property type="entry name" value="GXWXG"/>
    <property type="match status" value="1"/>
</dbReference>
<accession>A0ABV3FNY3</accession>